<organism evidence="2 3">
    <name type="scientific">Rotaria magnacalcarata</name>
    <dbReference type="NCBI Taxonomy" id="392030"/>
    <lineage>
        <taxon>Eukaryota</taxon>
        <taxon>Metazoa</taxon>
        <taxon>Spiralia</taxon>
        <taxon>Gnathifera</taxon>
        <taxon>Rotifera</taxon>
        <taxon>Eurotatoria</taxon>
        <taxon>Bdelloidea</taxon>
        <taxon>Philodinida</taxon>
        <taxon>Philodinidae</taxon>
        <taxon>Rotaria</taxon>
    </lineage>
</organism>
<reference evidence="2" key="1">
    <citation type="submission" date="2021-02" db="EMBL/GenBank/DDBJ databases">
        <authorList>
            <person name="Nowell W R."/>
        </authorList>
    </citation>
    <scope>NUCLEOTIDE SEQUENCE</scope>
</reference>
<accession>A0A821N071</accession>
<feature type="compositionally biased region" description="Acidic residues" evidence="1">
    <location>
        <begin position="1"/>
        <end position="10"/>
    </location>
</feature>
<gene>
    <name evidence="2" type="ORF">OVN521_LOCUS50996</name>
</gene>
<name>A0A821N071_9BILA</name>
<dbReference type="EMBL" id="CAJOBG010120389">
    <property type="protein sequence ID" value="CAF4775784.1"/>
    <property type="molecule type" value="Genomic_DNA"/>
</dbReference>
<feature type="compositionally biased region" description="Low complexity" evidence="1">
    <location>
        <begin position="32"/>
        <end position="48"/>
    </location>
</feature>
<dbReference type="Proteomes" id="UP000663866">
    <property type="component" value="Unassembled WGS sequence"/>
</dbReference>
<feature type="region of interest" description="Disordered" evidence="1">
    <location>
        <begin position="1"/>
        <end position="48"/>
    </location>
</feature>
<feature type="non-terminal residue" evidence="2">
    <location>
        <position position="48"/>
    </location>
</feature>
<comment type="caution">
    <text evidence="2">The sequence shown here is derived from an EMBL/GenBank/DDBJ whole genome shotgun (WGS) entry which is preliminary data.</text>
</comment>
<evidence type="ECO:0000313" key="2">
    <source>
        <dbReference type="EMBL" id="CAF4775784.1"/>
    </source>
</evidence>
<dbReference type="AlphaFoldDB" id="A0A821N071"/>
<evidence type="ECO:0000256" key="1">
    <source>
        <dbReference type="SAM" id="MobiDB-lite"/>
    </source>
</evidence>
<protein>
    <submittedName>
        <fullName evidence="2">Uncharacterized protein</fullName>
    </submittedName>
</protein>
<proteinExistence type="predicted"/>
<evidence type="ECO:0000313" key="3">
    <source>
        <dbReference type="Proteomes" id="UP000663866"/>
    </source>
</evidence>
<keyword evidence="3" id="KW-1185">Reference proteome</keyword>
<sequence>MYDTADDEEYDKNRRMSLTQAYRRNNDVRQPIGNRRIGMNNGNHPVYK</sequence>